<feature type="region of interest" description="Disordered" evidence="1">
    <location>
        <begin position="364"/>
        <end position="396"/>
    </location>
</feature>
<keyword evidence="2" id="KW-1185">Reference proteome</keyword>
<organism evidence="2 3">
    <name type="scientific">Globodera pallida</name>
    <name type="common">Potato cyst nematode worm</name>
    <name type="synonym">Heterodera pallida</name>
    <dbReference type="NCBI Taxonomy" id="36090"/>
    <lineage>
        <taxon>Eukaryota</taxon>
        <taxon>Metazoa</taxon>
        <taxon>Ecdysozoa</taxon>
        <taxon>Nematoda</taxon>
        <taxon>Chromadorea</taxon>
        <taxon>Rhabditida</taxon>
        <taxon>Tylenchina</taxon>
        <taxon>Tylenchomorpha</taxon>
        <taxon>Tylenchoidea</taxon>
        <taxon>Heteroderidae</taxon>
        <taxon>Heteroderinae</taxon>
        <taxon>Globodera</taxon>
    </lineage>
</organism>
<dbReference type="Proteomes" id="UP000050741">
    <property type="component" value="Unassembled WGS sequence"/>
</dbReference>
<name>A0A183BSE7_GLOPA</name>
<feature type="compositionally biased region" description="Polar residues" evidence="1">
    <location>
        <begin position="367"/>
        <end position="380"/>
    </location>
</feature>
<reference evidence="3" key="2">
    <citation type="submission" date="2016-06" db="UniProtKB">
        <authorList>
            <consortium name="WormBaseParasite"/>
        </authorList>
    </citation>
    <scope>IDENTIFICATION</scope>
</reference>
<protein>
    <submittedName>
        <fullName evidence="3">BHLH-MYC_N domain-containing protein</fullName>
    </submittedName>
</protein>
<feature type="region of interest" description="Disordered" evidence="1">
    <location>
        <begin position="423"/>
        <end position="446"/>
    </location>
</feature>
<feature type="compositionally biased region" description="Polar residues" evidence="1">
    <location>
        <begin position="423"/>
        <end position="434"/>
    </location>
</feature>
<sequence length="542" mass="60207">MKMSLICVWNWRNPLKEYKFPRWANEYNVWFRCGELVGFEPAKPVEEVQDAVNIWKLEPDNEQQRRISITYPLGSDALFLVKVLSLGCRAIGWSVEIGKVSLLDESVDYQPGVCYSGYVARISPDKDWIAEKMGTLWVVDASTPLKEVTDPESVSRMHQRIPWRASLVTSVVGSATGAGTFASYDALPSPAPSSHQHMASMNLNPSAPPTAHRPMMMSDDWTDDLDDTLRKASEPVDSRTSRLLHSVVGQQRQNQIKVLPLGCRAIGWSVEMGKVSLFDESVDFKSGICYSGYVARISPDKDWIAEKMGTLWVVDASTPLKEVTDPESVSRMHQRIPWRASLVTSVVGSATGAGTFASYDALPSPAPSSHQHMASMNLNPSAPPTAHRPMMMSDDWTDDLDDTLRKASEPVDSRTSRLLHSVVGQQQQRQNTDVFSPPPSSTLSSSGMLVHHQQVDEQRRHQQIVPSQESDLTTNNRENVLFGSLVALKLESIHARNANAAIQLQKAIMDLCSNFELKVLNPYNNDQFLDPSKAFGSSINRG</sequence>
<feature type="compositionally biased region" description="Polar residues" evidence="1">
    <location>
        <begin position="192"/>
        <end position="205"/>
    </location>
</feature>
<dbReference type="WBParaSite" id="GPLIN_000353300">
    <property type="protein sequence ID" value="GPLIN_000353300"/>
    <property type="gene ID" value="GPLIN_000353300"/>
</dbReference>
<proteinExistence type="predicted"/>
<feature type="region of interest" description="Disordered" evidence="1">
    <location>
        <begin position="192"/>
        <end position="213"/>
    </location>
</feature>
<accession>A0A183BSE7</accession>
<evidence type="ECO:0000313" key="3">
    <source>
        <dbReference type="WBParaSite" id="GPLIN_000353300"/>
    </source>
</evidence>
<reference evidence="2" key="1">
    <citation type="submission" date="2014-05" db="EMBL/GenBank/DDBJ databases">
        <title>The genome and life-stage specific transcriptomes of Globodera pallida elucidate key aspects of plant parasitism by a cyst nematode.</title>
        <authorList>
            <person name="Cotton J.A."/>
            <person name="Lilley C.J."/>
            <person name="Jones L.M."/>
            <person name="Kikuchi T."/>
            <person name="Reid A.J."/>
            <person name="Thorpe P."/>
            <person name="Tsai I.J."/>
            <person name="Beasley H."/>
            <person name="Blok V."/>
            <person name="Cock P.J.A."/>
            <person name="Van den Akker S.E."/>
            <person name="Holroyd N."/>
            <person name="Hunt M."/>
            <person name="Mantelin S."/>
            <person name="Naghra H."/>
            <person name="Pain A."/>
            <person name="Palomares-Rius J.E."/>
            <person name="Zarowiecki M."/>
            <person name="Berriman M."/>
            <person name="Jones J.T."/>
            <person name="Urwin P.E."/>
        </authorList>
    </citation>
    <scope>NUCLEOTIDE SEQUENCE [LARGE SCALE GENOMIC DNA]</scope>
    <source>
        <strain evidence="2">Lindley</strain>
    </source>
</reference>
<evidence type="ECO:0000313" key="2">
    <source>
        <dbReference type="Proteomes" id="UP000050741"/>
    </source>
</evidence>
<evidence type="ECO:0000256" key="1">
    <source>
        <dbReference type="SAM" id="MobiDB-lite"/>
    </source>
</evidence>
<dbReference type="AlphaFoldDB" id="A0A183BSE7"/>